<protein>
    <submittedName>
        <fullName evidence="2">Uncharacterized protein</fullName>
    </submittedName>
</protein>
<proteinExistence type="predicted"/>
<feature type="chain" id="PRO_5035204466" evidence="1">
    <location>
        <begin position="18"/>
        <end position="388"/>
    </location>
</feature>
<dbReference type="AlphaFoldDB" id="A0A8J2RV17"/>
<keyword evidence="3" id="KW-1185">Reference proteome</keyword>
<keyword evidence="1" id="KW-0732">Signal</keyword>
<gene>
    <name evidence="2" type="ORF">DGAL_LOCUS11070</name>
</gene>
<evidence type="ECO:0000256" key="1">
    <source>
        <dbReference type="SAM" id="SignalP"/>
    </source>
</evidence>
<accession>A0A8J2RV17</accession>
<comment type="caution">
    <text evidence="2">The sequence shown here is derived from an EMBL/GenBank/DDBJ whole genome shotgun (WGS) entry which is preliminary data.</text>
</comment>
<sequence>MKRILSCVLALVLLVEAQRTVTLTESRTIISTVDLSTNFACAKLVNVTGRCRQRRDYPVEEPIILMIDEPLYHEPNWFHHPFLQFIPTKTLSVEPSPLAIFHDWTMDHPMDFHPVTAIEPSMQRVSGRNNNGQSQQSKGFFPKFFNSFFNSMVSTISVTVTNVFTLTSSRTTINTISFVIMSCTPSPLMYTICPSSSTVLHPTVGYDERKKIPFVTYSILTRTSTITALVVSSTVALCAQLVNVTGPCRLRRGLWIDDPIVLSFDDDMDTIDEAFSPSQTLRIEPTAVPEWIRDDRSRSLSNSMIRSSTVDSPEETDEELSQRFGYMNIVAFHSALRKRIKFITLKATTVVTVIRTSTHYVTVSTKTFFVQVCTPTPFPYSVCTRRIS</sequence>
<dbReference type="Proteomes" id="UP000789390">
    <property type="component" value="Unassembled WGS sequence"/>
</dbReference>
<evidence type="ECO:0000313" key="3">
    <source>
        <dbReference type="Proteomes" id="UP000789390"/>
    </source>
</evidence>
<name>A0A8J2RV17_9CRUS</name>
<reference evidence="2" key="1">
    <citation type="submission" date="2021-11" db="EMBL/GenBank/DDBJ databases">
        <authorList>
            <person name="Schell T."/>
        </authorList>
    </citation>
    <scope>NUCLEOTIDE SEQUENCE</scope>
    <source>
        <strain evidence="2">M5</strain>
    </source>
</reference>
<dbReference type="EMBL" id="CAKKLH010000278">
    <property type="protein sequence ID" value="CAH0107737.1"/>
    <property type="molecule type" value="Genomic_DNA"/>
</dbReference>
<evidence type="ECO:0000313" key="2">
    <source>
        <dbReference type="EMBL" id="CAH0107737.1"/>
    </source>
</evidence>
<organism evidence="2 3">
    <name type="scientific">Daphnia galeata</name>
    <dbReference type="NCBI Taxonomy" id="27404"/>
    <lineage>
        <taxon>Eukaryota</taxon>
        <taxon>Metazoa</taxon>
        <taxon>Ecdysozoa</taxon>
        <taxon>Arthropoda</taxon>
        <taxon>Crustacea</taxon>
        <taxon>Branchiopoda</taxon>
        <taxon>Diplostraca</taxon>
        <taxon>Cladocera</taxon>
        <taxon>Anomopoda</taxon>
        <taxon>Daphniidae</taxon>
        <taxon>Daphnia</taxon>
    </lineage>
</organism>
<dbReference type="OrthoDB" id="6370888at2759"/>
<feature type="signal peptide" evidence="1">
    <location>
        <begin position="1"/>
        <end position="17"/>
    </location>
</feature>